<sequence>MRNLIAFLTCLAVPTMGGAHPHVFVKAGVSVVFDRQGDVAIHLDWEYDEFFSLLVTSDLGLDMDGDLVLTDDEQRRLEEEIAAWPPDFAGDLEVMQAGEVLPLGEKYAHTMVYEEGIFIERHARPVAADLSDAPLRIRVYDPAFYTAYDLTGPVTVTGRDDCTVEIFRADLDAAYALAESLMDGVSFEDQGPDDYFPEIGDAFADTIEVTCAAL</sequence>
<proteinExistence type="predicted"/>
<evidence type="ECO:0000313" key="2">
    <source>
        <dbReference type="Proteomes" id="UP000198926"/>
    </source>
</evidence>
<name>A0A1I6LKH4_9RHOB</name>
<protein>
    <submittedName>
        <fullName evidence="1">ABC-type uncharacterized transport system, substrate-binding protein</fullName>
    </submittedName>
</protein>
<dbReference type="RefSeq" id="WP_090203806.1">
    <property type="nucleotide sequence ID" value="NZ_FOZM01000001.1"/>
</dbReference>
<keyword evidence="2" id="KW-1185">Reference proteome</keyword>
<dbReference type="STRING" id="1123755.SAMN05444714_0604"/>
<dbReference type="EMBL" id="FOZM01000001">
    <property type="protein sequence ID" value="SFS03782.1"/>
    <property type="molecule type" value="Genomic_DNA"/>
</dbReference>
<gene>
    <name evidence="1" type="ORF">SAMN05444714_0604</name>
</gene>
<dbReference type="Pfam" id="PF06226">
    <property type="entry name" value="DUF1007"/>
    <property type="match status" value="1"/>
</dbReference>
<accession>A0A1I6LKH4</accession>
<dbReference type="InterPro" id="IPR010412">
    <property type="entry name" value="DUF1007"/>
</dbReference>
<dbReference type="AlphaFoldDB" id="A0A1I6LKH4"/>
<dbReference type="OrthoDB" id="1679673at2"/>
<reference evidence="1 2" key="1">
    <citation type="submission" date="2016-10" db="EMBL/GenBank/DDBJ databases">
        <authorList>
            <person name="de Groot N.N."/>
        </authorList>
    </citation>
    <scope>NUCLEOTIDE SEQUENCE [LARGE SCALE GENOMIC DNA]</scope>
    <source>
        <strain evidence="1 2">DSM 29433</strain>
    </source>
</reference>
<organism evidence="1 2">
    <name type="scientific">Yoonia litorea</name>
    <dbReference type="NCBI Taxonomy" id="1123755"/>
    <lineage>
        <taxon>Bacteria</taxon>
        <taxon>Pseudomonadati</taxon>
        <taxon>Pseudomonadota</taxon>
        <taxon>Alphaproteobacteria</taxon>
        <taxon>Rhodobacterales</taxon>
        <taxon>Paracoccaceae</taxon>
        <taxon>Yoonia</taxon>
    </lineage>
</organism>
<dbReference type="Proteomes" id="UP000198926">
    <property type="component" value="Unassembled WGS sequence"/>
</dbReference>
<evidence type="ECO:0000313" key="1">
    <source>
        <dbReference type="EMBL" id="SFS03782.1"/>
    </source>
</evidence>